<dbReference type="Proteomes" id="UP000011083">
    <property type="component" value="Unassembled WGS sequence"/>
</dbReference>
<dbReference type="VEuPathDB" id="AmoebaDB:ACA1_258560"/>
<name>L8GFI7_ACACF</name>
<dbReference type="SUPFAM" id="SSF54534">
    <property type="entry name" value="FKBP-like"/>
    <property type="match status" value="1"/>
</dbReference>
<evidence type="ECO:0000313" key="9">
    <source>
        <dbReference type="EMBL" id="ELR11594.1"/>
    </source>
</evidence>
<dbReference type="Gene3D" id="1.10.720.80">
    <property type="match status" value="1"/>
</dbReference>
<dbReference type="STRING" id="1257118.L8GFI7"/>
<protein>
    <recommendedName>
        <fullName evidence="2 6">peptidylprolyl isomerase</fullName>
        <ecNumber evidence="2 6">5.2.1.8</ecNumber>
    </recommendedName>
</protein>
<evidence type="ECO:0000256" key="1">
    <source>
        <dbReference type="ARBA" id="ARBA00000971"/>
    </source>
</evidence>
<organism evidence="9 10">
    <name type="scientific">Acanthamoeba castellanii (strain ATCC 30010 / Neff)</name>
    <dbReference type="NCBI Taxonomy" id="1257118"/>
    <lineage>
        <taxon>Eukaryota</taxon>
        <taxon>Amoebozoa</taxon>
        <taxon>Discosea</taxon>
        <taxon>Longamoebia</taxon>
        <taxon>Centramoebida</taxon>
        <taxon>Acanthamoebidae</taxon>
        <taxon>Acanthamoeba</taxon>
    </lineage>
</organism>
<reference evidence="9 10" key="1">
    <citation type="journal article" date="2013" name="Genome Biol.">
        <title>Genome of Acanthamoeba castellanii highlights extensive lateral gene transfer and early evolution of tyrosine kinase signaling.</title>
        <authorList>
            <person name="Clarke M."/>
            <person name="Lohan A.J."/>
            <person name="Liu B."/>
            <person name="Lagkouvardos I."/>
            <person name="Roy S."/>
            <person name="Zafar N."/>
            <person name="Bertelli C."/>
            <person name="Schilde C."/>
            <person name="Kianianmomeni A."/>
            <person name="Burglin T.R."/>
            <person name="Frech C."/>
            <person name="Turcotte B."/>
            <person name="Kopec K.O."/>
            <person name="Synnott J.M."/>
            <person name="Choo C."/>
            <person name="Paponov I."/>
            <person name="Finkler A."/>
            <person name="Soon Heng Tan C."/>
            <person name="Hutchins A.P."/>
            <person name="Weinmeier T."/>
            <person name="Rattei T."/>
            <person name="Chu J.S."/>
            <person name="Gimenez G."/>
            <person name="Irimia M."/>
            <person name="Rigden D.J."/>
            <person name="Fitzpatrick D.A."/>
            <person name="Lorenzo-Morales J."/>
            <person name="Bateman A."/>
            <person name="Chiu C.H."/>
            <person name="Tang P."/>
            <person name="Hegemann P."/>
            <person name="Fromm H."/>
            <person name="Raoult D."/>
            <person name="Greub G."/>
            <person name="Miranda-Saavedra D."/>
            <person name="Chen N."/>
            <person name="Nash P."/>
            <person name="Ginger M.L."/>
            <person name="Horn M."/>
            <person name="Schaap P."/>
            <person name="Caler L."/>
            <person name="Loftus B."/>
        </authorList>
    </citation>
    <scope>NUCLEOTIDE SEQUENCE [LARGE SCALE GENOMIC DNA]</scope>
    <source>
        <strain evidence="9 10">Neff</strain>
    </source>
</reference>
<keyword evidence="5 6" id="KW-0413">Isomerase</keyword>
<dbReference type="AlphaFoldDB" id="L8GFI7"/>
<feature type="domain" description="PPIase FKBP-type" evidence="8">
    <location>
        <begin position="134"/>
        <end position="223"/>
    </location>
</feature>
<dbReference type="EC" id="5.2.1.8" evidence="2 6"/>
<evidence type="ECO:0000256" key="7">
    <source>
        <dbReference type="SAM" id="MobiDB-lite"/>
    </source>
</evidence>
<dbReference type="PROSITE" id="PS50059">
    <property type="entry name" value="FKBP_PPIASE"/>
    <property type="match status" value="1"/>
</dbReference>
<evidence type="ECO:0000256" key="2">
    <source>
        <dbReference type="ARBA" id="ARBA00013194"/>
    </source>
</evidence>
<sequence>MEQPEIAAPWKQEELAQVPKKDIVEFLQKHGNNAFLQRHSLKGKLQNVAKNVNKGKLDAAYADLFVSKDFRTEEDDKELAAIEERKKAQEARASAAASGPAADATEEKSGVPEKKGYRKIVLKKGDKTNFPKKGESVSVRYTGMLENGQIFDTNVGKKKSALKFKVGMGKVIRGWDEAVLEMSKGEKAKITIEPDWAYGAKGVPGTIPPNSTLIFEVELEAIGL</sequence>
<dbReference type="GO" id="GO:0003755">
    <property type="term" value="F:peptidyl-prolyl cis-trans isomerase activity"/>
    <property type="evidence" value="ECO:0007669"/>
    <property type="project" value="UniProtKB-KW"/>
</dbReference>
<dbReference type="Pfam" id="PF18410">
    <property type="entry name" value="BTHB"/>
    <property type="match status" value="1"/>
</dbReference>
<dbReference type="OMA" id="IEPDWAY"/>
<keyword evidence="10" id="KW-1185">Reference proteome</keyword>
<dbReference type="Gene3D" id="3.10.50.40">
    <property type="match status" value="1"/>
</dbReference>
<dbReference type="PANTHER" id="PTHR46493">
    <property type="entry name" value="PEPTIDYL-PROLYL CIS-TRANS ISOMERASE FKBP3"/>
    <property type="match status" value="1"/>
</dbReference>
<dbReference type="FunFam" id="3.10.50.40:FF:000025">
    <property type="entry name" value="Peptidylprolyl isomerase"/>
    <property type="match status" value="1"/>
</dbReference>
<dbReference type="GeneID" id="14912112"/>
<dbReference type="RefSeq" id="XP_004333607.1">
    <property type="nucleotide sequence ID" value="XM_004333559.1"/>
</dbReference>
<evidence type="ECO:0000256" key="4">
    <source>
        <dbReference type="ARBA" id="ARBA00023110"/>
    </source>
</evidence>
<keyword evidence="3" id="KW-0597">Phosphoprotein</keyword>
<dbReference type="InterPro" id="IPR041200">
    <property type="entry name" value="FKBP3_BTHB"/>
</dbReference>
<evidence type="ECO:0000256" key="5">
    <source>
        <dbReference type="ARBA" id="ARBA00023235"/>
    </source>
</evidence>
<evidence type="ECO:0000313" key="10">
    <source>
        <dbReference type="Proteomes" id="UP000011083"/>
    </source>
</evidence>
<keyword evidence="4 6" id="KW-0697">Rotamase</keyword>
<dbReference type="PANTHER" id="PTHR46493:SF1">
    <property type="entry name" value="PEPTIDYL-PROLYL CIS-TRANS ISOMERASE FKBP3"/>
    <property type="match status" value="1"/>
</dbReference>
<feature type="region of interest" description="Disordered" evidence="7">
    <location>
        <begin position="90"/>
        <end position="111"/>
    </location>
</feature>
<proteinExistence type="predicted"/>
<dbReference type="CDD" id="cd21063">
    <property type="entry name" value="BTHB_FKBP25"/>
    <property type="match status" value="1"/>
</dbReference>
<comment type="catalytic activity">
    <reaction evidence="1 6">
        <text>[protein]-peptidylproline (omega=180) = [protein]-peptidylproline (omega=0)</text>
        <dbReference type="Rhea" id="RHEA:16237"/>
        <dbReference type="Rhea" id="RHEA-COMP:10747"/>
        <dbReference type="Rhea" id="RHEA-COMP:10748"/>
        <dbReference type="ChEBI" id="CHEBI:83833"/>
        <dbReference type="ChEBI" id="CHEBI:83834"/>
        <dbReference type="EC" id="5.2.1.8"/>
    </reaction>
</comment>
<dbReference type="EMBL" id="KB008148">
    <property type="protein sequence ID" value="ELR11594.1"/>
    <property type="molecule type" value="Genomic_DNA"/>
</dbReference>
<feature type="compositionally biased region" description="Low complexity" evidence="7">
    <location>
        <begin position="91"/>
        <end position="103"/>
    </location>
</feature>
<evidence type="ECO:0000256" key="6">
    <source>
        <dbReference type="PROSITE-ProRule" id="PRU00277"/>
    </source>
</evidence>
<dbReference type="InterPro" id="IPR043368">
    <property type="entry name" value="FKBP3"/>
</dbReference>
<gene>
    <name evidence="9" type="ORF">ACA1_258560</name>
</gene>
<dbReference type="InterPro" id="IPR001179">
    <property type="entry name" value="PPIase_FKBP_dom"/>
</dbReference>
<dbReference type="Pfam" id="PF00254">
    <property type="entry name" value="FKBP_C"/>
    <property type="match status" value="1"/>
</dbReference>
<dbReference type="InterPro" id="IPR046357">
    <property type="entry name" value="PPIase_dom_sf"/>
</dbReference>
<evidence type="ECO:0000256" key="3">
    <source>
        <dbReference type="ARBA" id="ARBA00022553"/>
    </source>
</evidence>
<dbReference type="KEGG" id="acan:ACA1_258560"/>
<dbReference type="OrthoDB" id="1902587at2759"/>
<evidence type="ECO:0000259" key="8">
    <source>
        <dbReference type="PROSITE" id="PS50059"/>
    </source>
</evidence>
<accession>L8GFI7</accession>